<evidence type="ECO:0000256" key="2">
    <source>
        <dbReference type="ARBA" id="ARBA00022475"/>
    </source>
</evidence>
<dbReference type="EMBL" id="JF683346">
    <property type="protein sequence ID" value="AFD30826.1"/>
    <property type="molecule type" value="Genomic_DNA"/>
</dbReference>
<dbReference type="Gene3D" id="3.40.50.11690">
    <property type="entry name" value="Cell division protein FtsQ/DivIB"/>
    <property type="match status" value="1"/>
</dbReference>
<dbReference type="eggNOG" id="COG1589">
    <property type="taxonomic scope" value="Bacteria"/>
</dbReference>
<accession>H8YHX6</accession>
<reference evidence="11" key="1">
    <citation type="submission" date="2011-03" db="EMBL/GenBank/DDBJ databases">
        <title>Cell division related genes in Simiduia agarivorans SA1.</title>
        <authorList>
            <person name="Lin S.Y."/>
            <person name="Shieh W.Y."/>
            <person name="Tang S.-L."/>
        </authorList>
    </citation>
    <scope>NUCLEOTIDE SEQUENCE</scope>
    <source>
        <strain evidence="11">SA1</strain>
    </source>
</reference>
<keyword evidence="13" id="KW-1185">Reference proteome</keyword>
<evidence type="ECO:0000313" key="12">
    <source>
        <dbReference type="EMBL" id="AFV00694.1"/>
    </source>
</evidence>
<evidence type="ECO:0000256" key="3">
    <source>
        <dbReference type="ARBA" id="ARBA00022519"/>
    </source>
</evidence>
<dbReference type="HOGENOM" id="CLU_064041_1_1_6"/>
<feature type="transmembrane region" description="Helical" evidence="9">
    <location>
        <begin position="20"/>
        <end position="42"/>
    </location>
</feature>
<keyword evidence="8" id="KW-0131">Cell cycle</keyword>
<evidence type="ECO:0000256" key="7">
    <source>
        <dbReference type="ARBA" id="ARBA00023136"/>
    </source>
</evidence>
<dbReference type="GO" id="GO:0016020">
    <property type="term" value="C:membrane"/>
    <property type="evidence" value="ECO:0007669"/>
    <property type="project" value="UniProtKB-SubCell"/>
</dbReference>
<dbReference type="EMBL" id="CP003746">
    <property type="protein sequence ID" value="AFV00694.1"/>
    <property type="molecule type" value="Genomic_DNA"/>
</dbReference>
<keyword evidence="4" id="KW-0132">Cell division</keyword>
<dbReference type="HAMAP" id="MF_00911">
    <property type="entry name" value="FtsQ_subfam"/>
    <property type="match status" value="1"/>
</dbReference>
<dbReference type="PROSITE" id="PS51779">
    <property type="entry name" value="POTRA"/>
    <property type="match status" value="1"/>
</dbReference>
<dbReference type="Proteomes" id="UP000000466">
    <property type="component" value="Chromosome"/>
</dbReference>
<evidence type="ECO:0000256" key="4">
    <source>
        <dbReference type="ARBA" id="ARBA00022618"/>
    </source>
</evidence>
<evidence type="ECO:0000313" key="11">
    <source>
        <dbReference type="EMBL" id="AFD30826.1"/>
    </source>
</evidence>
<evidence type="ECO:0000313" key="13">
    <source>
        <dbReference type="Proteomes" id="UP000000466"/>
    </source>
</evidence>
<evidence type="ECO:0000259" key="10">
    <source>
        <dbReference type="PROSITE" id="PS51779"/>
    </source>
</evidence>
<evidence type="ECO:0000256" key="6">
    <source>
        <dbReference type="ARBA" id="ARBA00022989"/>
    </source>
</evidence>
<keyword evidence="2" id="KW-1003">Cell membrane</keyword>
<evidence type="ECO:0000256" key="8">
    <source>
        <dbReference type="ARBA" id="ARBA00023306"/>
    </source>
</evidence>
<dbReference type="RefSeq" id="WP_015048846.1">
    <property type="nucleotide sequence ID" value="NC_018868.3"/>
</dbReference>
<dbReference type="PANTHER" id="PTHR35851:SF1">
    <property type="entry name" value="CELL DIVISION PROTEIN FTSQ"/>
    <property type="match status" value="1"/>
</dbReference>
<keyword evidence="7 9" id="KW-0472">Membrane</keyword>
<dbReference type="Pfam" id="PF03799">
    <property type="entry name" value="FtsQ_DivIB_C"/>
    <property type="match status" value="1"/>
</dbReference>
<comment type="subcellular location">
    <subcellularLocation>
        <location evidence="1">Membrane</location>
    </subcellularLocation>
</comment>
<keyword evidence="3" id="KW-0997">Cell inner membrane</keyword>
<dbReference type="InterPro" id="IPR034746">
    <property type="entry name" value="POTRA"/>
</dbReference>
<dbReference type="Pfam" id="PF08478">
    <property type="entry name" value="POTRA_1"/>
    <property type="match status" value="1"/>
</dbReference>
<dbReference type="InterPro" id="IPR005548">
    <property type="entry name" value="Cell_div_FtsQ/DivIB_C"/>
</dbReference>
<keyword evidence="5 9" id="KW-0812">Transmembrane</keyword>
<evidence type="ECO:0000256" key="5">
    <source>
        <dbReference type="ARBA" id="ARBA00022692"/>
    </source>
</evidence>
<organism evidence="11">
    <name type="scientific">Simiduia agarivorans (strain DSM 21679 / JCM 13881 / BCRC 17597 / SA1)</name>
    <dbReference type="NCBI Taxonomy" id="1117647"/>
    <lineage>
        <taxon>Bacteria</taxon>
        <taxon>Pseudomonadati</taxon>
        <taxon>Pseudomonadota</taxon>
        <taxon>Gammaproteobacteria</taxon>
        <taxon>Cellvibrionales</taxon>
        <taxon>Cellvibrionaceae</taxon>
        <taxon>Simiduia</taxon>
    </lineage>
</organism>
<reference evidence="12 13" key="2">
    <citation type="journal article" date="2013" name="Genome Announc.">
        <title>Complete genome sequence of Simiduia agarivorans SA1(T), a marine bacterium able to degrade a variety of polysaccharides.</title>
        <authorList>
            <person name="Lin S.Y."/>
            <person name="Shieh W.Y."/>
            <person name="Chen J.S."/>
            <person name="Tang S.L."/>
        </authorList>
    </citation>
    <scope>NUCLEOTIDE SEQUENCE [LARGE SCALE GENOMIC DNA]</scope>
    <source>
        <strain evidence="13">DSM 21679 / JCM 13881 / BCRC 17597 / SA1</strain>
        <strain evidence="12">SA1</strain>
    </source>
</reference>
<feature type="domain" description="POTRA" evidence="10">
    <location>
        <begin position="51"/>
        <end position="120"/>
    </location>
</feature>
<dbReference type="InterPro" id="IPR045335">
    <property type="entry name" value="FtsQ_C_sf"/>
</dbReference>
<feature type="non-terminal residue" evidence="11">
    <location>
        <position position="1"/>
    </location>
</feature>
<dbReference type="InterPro" id="IPR026579">
    <property type="entry name" value="FtsQ"/>
</dbReference>
<dbReference type="STRING" id="1117647.M5M_17825"/>
<gene>
    <name evidence="12" type="primary">ftsQ</name>
    <name evidence="12" type="ordered locus">M5M_17825</name>
</gene>
<sequence>MSERRRGAKAKQESVKRPGLIRRLCLMLVLVSALAWLTPMMVQEALVIWDRPVQEVTIEGPFKWVAREQIANLIGEQINTGFWALDIAALQHSIEQDAWVDRVSIRRKWPDRLVIEIEEQKPIARWGSTGYVNVRGELIESDAAMYQLSGLPTLVAAPENLEKMLQYYQTIAELMYARDLRLASIEVDARGSWTVSLADGVAIRFGRQSLQTRIRRFAKVFDVELRSHWANVSAVDVRYNNGIAVSWRDAG</sequence>
<evidence type="ECO:0000256" key="9">
    <source>
        <dbReference type="SAM" id="Phobius"/>
    </source>
</evidence>
<dbReference type="KEGG" id="saga:M5M_17825"/>
<name>H8YHX6_SIMAS</name>
<dbReference type="InterPro" id="IPR013685">
    <property type="entry name" value="POTRA_FtsQ_type"/>
</dbReference>
<dbReference type="PANTHER" id="PTHR35851">
    <property type="entry name" value="CELL DIVISION PROTEIN FTSQ"/>
    <property type="match status" value="1"/>
</dbReference>
<keyword evidence="6 9" id="KW-1133">Transmembrane helix</keyword>
<evidence type="ECO:0000256" key="1">
    <source>
        <dbReference type="ARBA" id="ARBA00004370"/>
    </source>
</evidence>
<dbReference type="GO" id="GO:0090529">
    <property type="term" value="P:cell septum assembly"/>
    <property type="evidence" value="ECO:0007669"/>
    <property type="project" value="InterPro"/>
</dbReference>
<dbReference type="AlphaFoldDB" id="H8YHX6"/>
<protein>
    <submittedName>
        <fullName evidence="11 12">FtsQ</fullName>
    </submittedName>
</protein>
<dbReference type="Gene3D" id="3.10.20.310">
    <property type="entry name" value="membrane protein fhac"/>
    <property type="match status" value="1"/>
</dbReference>
<proteinExistence type="inferred from homology"/>
<dbReference type="OrthoDB" id="9790370at2"/>